<name>A0A6B0TV87_9RHOB</name>
<feature type="transmembrane region" description="Helical" evidence="1">
    <location>
        <begin position="47"/>
        <end position="77"/>
    </location>
</feature>
<evidence type="ECO:0000313" key="3">
    <source>
        <dbReference type="Proteomes" id="UP000436016"/>
    </source>
</evidence>
<keyword evidence="3" id="KW-1185">Reference proteome</keyword>
<comment type="caution">
    <text evidence="2">The sequence shown here is derived from an EMBL/GenBank/DDBJ whole genome shotgun (WGS) entry which is preliminary data.</text>
</comment>
<reference evidence="2 3" key="1">
    <citation type="submission" date="2019-12" db="EMBL/GenBank/DDBJ databases">
        <title>Strain KN286 was isolated from seawater, which was collected from Caroline Seamount in the tropical western Pacific.</title>
        <authorList>
            <person name="Wang Q."/>
        </authorList>
    </citation>
    <scope>NUCLEOTIDE SEQUENCE [LARGE SCALE GENOMIC DNA]</scope>
    <source>
        <strain evidence="2 3">KN286</strain>
    </source>
</reference>
<keyword evidence="1" id="KW-0812">Transmembrane</keyword>
<dbReference type="Proteomes" id="UP000436016">
    <property type="component" value="Unassembled WGS sequence"/>
</dbReference>
<gene>
    <name evidence="2" type="ORF">GSH16_06710</name>
</gene>
<dbReference type="RefSeq" id="WP_160853338.1">
    <property type="nucleotide sequence ID" value="NZ_WUWG01000003.1"/>
</dbReference>
<protein>
    <recommendedName>
        <fullName evidence="4">Lipid A biosynthesis N-terminal domain-containing protein</fullName>
    </recommendedName>
</protein>
<sequence length="86" mass="9610">MNWIIDYEIFGLTGGALFLFSWLLQAWESKRAGSPTVSVRFFVIRALASALLAVEAAFLGSVSLLFVMLLTLAMMLYNIHLARRQA</sequence>
<accession>A0A6B0TV87</accession>
<feature type="transmembrane region" description="Helical" evidence="1">
    <location>
        <begin position="7"/>
        <end position="27"/>
    </location>
</feature>
<keyword evidence="1" id="KW-0472">Membrane</keyword>
<evidence type="ECO:0000313" key="2">
    <source>
        <dbReference type="EMBL" id="MXU65132.1"/>
    </source>
</evidence>
<evidence type="ECO:0008006" key="4">
    <source>
        <dbReference type="Google" id="ProtNLM"/>
    </source>
</evidence>
<evidence type="ECO:0000256" key="1">
    <source>
        <dbReference type="SAM" id="Phobius"/>
    </source>
</evidence>
<dbReference type="EMBL" id="WUWG01000003">
    <property type="protein sequence ID" value="MXU65132.1"/>
    <property type="molecule type" value="Genomic_DNA"/>
</dbReference>
<keyword evidence="1" id="KW-1133">Transmembrane helix</keyword>
<dbReference type="AlphaFoldDB" id="A0A6B0TV87"/>
<proteinExistence type="predicted"/>
<organism evidence="2 3">
    <name type="scientific">Oceanomicrobium pacificus</name>
    <dbReference type="NCBI Taxonomy" id="2692916"/>
    <lineage>
        <taxon>Bacteria</taxon>
        <taxon>Pseudomonadati</taxon>
        <taxon>Pseudomonadota</taxon>
        <taxon>Alphaproteobacteria</taxon>
        <taxon>Rhodobacterales</taxon>
        <taxon>Paracoccaceae</taxon>
        <taxon>Oceanomicrobium</taxon>
    </lineage>
</organism>